<evidence type="ECO:0000313" key="2">
    <source>
        <dbReference type="Proteomes" id="UP001501578"/>
    </source>
</evidence>
<keyword evidence="2" id="KW-1185">Reference proteome</keyword>
<reference evidence="1 2" key="1">
    <citation type="journal article" date="2019" name="Int. J. Syst. Evol. Microbiol.">
        <title>The Global Catalogue of Microorganisms (GCM) 10K type strain sequencing project: providing services to taxonomists for standard genome sequencing and annotation.</title>
        <authorList>
            <consortium name="The Broad Institute Genomics Platform"/>
            <consortium name="The Broad Institute Genome Sequencing Center for Infectious Disease"/>
            <person name="Wu L."/>
            <person name="Ma J."/>
        </authorList>
    </citation>
    <scope>NUCLEOTIDE SEQUENCE [LARGE SCALE GENOMIC DNA]</scope>
    <source>
        <strain evidence="1 2">JCM 11136</strain>
    </source>
</reference>
<name>A0ABN1PU09_9ACTN</name>
<organism evidence="1 2">
    <name type="scientific">Nonomuraea longicatena</name>
    <dbReference type="NCBI Taxonomy" id="83682"/>
    <lineage>
        <taxon>Bacteria</taxon>
        <taxon>Bacillati</taxon>
        <taxon>Actinomycetota</taxon>
        <taxon>Actinomycetes</taxon>
        <taxon>Streptosporangiales</taxon>
        <taxon>Streptosporangiaceae</taxon>
        <taxon>Nonomuraea</taxon>
    </lineage>
</organism>
<comment type="caution">
    <text evidence="1">The sequence shown here is derived from an EMBL/GenBank/DDBJ whole genome shotgun (WGS) entry which is preliminary data.</text>
</comment>
<evidence type="ECO:0000313" key="1">
    <source>
        <dbReference type="EMBL" id="GAA0932563.1"/>
    </source>
</evidence>
<accession>A0ABN1PU09</accession>
<dbReference type="EMBL" id="BAAAHQ010000018">
    <property type="protein sequence ID" value="GAA0932563.1"/>
    <property type="molecule type" value="Genomic_DNA"/>
</dbReference>
<sequence length="305" mass="32762">MPPILSVPTAMISPMSPLEQILTAPRPSRPARLFDAHADWDARQVAEVFGALSGWEFRWRDESWLGPLVEHAHGFTGEDREAVWRAARPLVEAIEGTGFDAVECRRLQRRLAELRPAGPGLPVEADEWGKAVRRALGPTPPPHLTALVEQLCGLSGPRPQQRWRTGVLRLCEREDARALVAAALAAFAHDTSHAFRPGSFVVCEANVDVAKGFAWAAALLGLPGVVPALASVAARTSGQARGRWQQERLCGGVINALGALDDPAAIDALTVMRREIRALALLKQVAAALAGRQGHTPPPAGPRHG</sequence>
<proteinExistence type="predicted"/>
<gene>
    <name evidence="1" type="ORF">GCM10009560_38300</name>
</gene>
<protein>
    <submittedName>
        <fullName evidence="1">Uncharacterized protein</fullName>
    </submittedName>
</protein>
<dbReference type="Proteomes" id="UP001501578">
    <property type="component" value="Unassembled WGS sequence"/>
</dbReference>